<keyword evidence="2" id="KW-0804">Transcription</keyword>
<dbReference type="GO" id="GO:0000428">
    <property type="term" value="C:DNA-directed RNA polymerase complex"/>
    <property type="evidence" value="ECO:0007669"/>
    <property type="project" value="UniProtKB-KW"/>
</dbReference>
<name>A0A9E2BN33_PSYF1</name>
<dbReference type="Pfam" id="PF03118">
    <property type="entry name" value="RNA_pol_A_CTD"/>
    <property type="match status" value="1"/>
</dbReference>
<keyword evidence="2" id="KW-0548">Nucleotidyltransferase</keyword>
<evidence type="ECO:0000259" key="1">
    <source>
        <dbReference type="Pfam" id="PF03118"/>
    </source>
</evidence>
<organism evidence="2 3">
    <name type="scientific">Psychracetigena formicireducens</name>
    <dbReference type="NCBI Taxonomy" id="2986056"/>
    <lineage>
        <taxon>Bacteria</taxon>
        <taxon>Bacillati</taxon>
        <taxon>Candidatus Lithacetigenota</taxon>
        <taxon>Candidatus Psychracetigena</taxon>
    </lineage>
</organism>
<dbReference type="GO" id="GO:0003899">
    <property type="term" value="F:DNA-directed RNA polymerase activity"/>
    <property type="evidence" value="ECO:0007669"/>
    <property type="project" value="UniProtKB-EC"/>
</dbReference>
<dbReference type="Gene3D" id="1.10.150.20">
    <property type="entry name" value="5' to 3' exonuclease, C-terminal subdomain"/>
    <property type="match status" value="1"/>
</dbReference>
<dbReference type="GO" id="GO:0006351">
    <property type="term" value="P:DNA-templated transcription"/>
    <property type="evidence" value="ECO:0007669"/>
    <property type="project" value="InterPro"/>
</dbReference>
<reference evidence="2 3" key="1">
    <citation type="journal article" date="2021" name="bioRxiv">
        <title>Unique metabolic strategies in Hadean analogues reveal hints for primordial physiology.</title>
        <authorList>
            <person name="Nobu M.K."/>
            <person name="Nakai R."/>
            <person name="Tamazawa S."/>
            <person name="Mori H."/>
            <person name="Toyoda A."/>
            <person name="Ijiri A."/>
            <person name="Suzuki S."/>
            <person name="Kurokawa K."/>
            <person name="Kamagata Y."/>
            <person name="Tamaki H."/>
        </authorList>
    </citation>
    <scope>NUCLEOTIDE SEQUENCE [LARGE SCALE GENOMIC DNA]</scope>
    <source>
        <strain evidence="2">BS525</strain>
    </source>
</reference>
<dbReference type="SUPFAM" id="SSF47789">
    <property type="entry name" value="C-terminal domain of RNA polymerase alpha subunit"/>
    <property type="match status" value="1"/>
</dbReference>
<keyword evidence="2" id="KW-0808">Transferase</keyword>
<feature type="domain" description="RNA polymerase alpha subunit C-terminal" evidence="1">
    <location>
        <begin position="3"/>
        <end position="61"/>
    </location>
</feature>
<dbReference type="GO" id="GO:0003677">
    <property type="term" value="F:DNA binding"/>
    <property type="evidence" value="ECO:0007669"/>
    <property type="project" value="InterPro"/>
</dbReference>
<sequence>MRMRKLLKTNLADLDLSVRAYNCLKAADVRTLGDLAALEVSDMMKFRNFGKKSLTELEQLMTDKNLSFGMDTTKYKLHED</sequence>
<keyword evidence="2" id="KW-0240">DNA-directed RNA polymerase</keyword>
<dbReference type="Proteomes" id="UP000811545">
    <property type="component" value="Unassembled WGS sequence"/>
</dbReference>
<protein>
    <submittedName>
        <fullName evidence="2">DNA-directed RNA polymerase subunit alpha</fullName>
        <ecNumber evidence="2">2.7.7.6</ecNumber>
    </submittedName>
</protein>
<evidence type="ECO:0000313" key="3">
    <source>
        <dbReference type="Proteomes" id="UP000811545"/>
    </source>
</evidence>
<dbReference type="InterPro" id="IPR011260">
    <property type="entry name" value="RNAP_asu_C"/>
</dbReference>
<gene>
    <name evidence="2" type="primary">rpoA_2</name>
    <name evidence="2" type="ORF">DDT42_01883</name>
</gene>
<comment type="caution">
    <text evidence="2">The sequence shown here is derived from an EMBL/GenBank/DDBJ whole genome shotgun (WGS) entry which is preliminary data.</text>
</comment>
<dbReference type="EMBL" id="QLTW01000264">
    <property type="protein sequence ID" value="MBT9146004.1"/>
    <property type="molecule type" value="Genomic_DNA"/>
</dbReference>
<accession>A0A9E2BN33</accession>
<proteinExistence type="predicted"/>
<dbReference type="EC" id="2.7.7.6" evidence="2"/>
<dbReference type="AlphaFoldDB" id="A0A9E2BN33"/>
<evidence type="ECO:0000313" key="2">
    <source>
        <dbReference type="EMBL" id="MBT9146004.1"/>
    </source>
</evidence>